<dbReference type="PANTHER" id="PTHR30469">
    <property type="entry name" value="MULTIDRUG RESISTANCE PROTEIN MDTA"/>
    <property type="match status" value="1"/>
</dbReference>
<dbReference type="EMBL" id="WTVH01000023">
    <property type="protein sequence ID" value="NMF94100.1"/>
    <property type="molecule type" value="Genomic_DNA"/>
</dbReference>
<accession>A0ABX1N4C9</accession>
<dbReference type="RefSeq" id="WP_169199340.1">
    <property type="nucleotide sequence ID" value="NZ_WTVH02000010.1"/>
</dbReference>
<dbReference type="Gene3D" id="2.40.50.100">
    <property type="match status" value="1"/>
</dbReference>
<keyword evidence="2" id="KW-0175">Coiled coil</keyword>
<feature type="coiled-coil region" evidence="2">
    <location>
        <begin position="100"/>
        <end position="165"/>
    </location>
</feature>
<dbReference type="PROSITE" id="PS51257">
    <property type="entry name" value="PROKAR_LIPOPROTEIN"/>
    <property type="match status" value="1"/>
</dbReference>
<proteinExistence type="inferred from homology"/>
<feature type="domain" description="Multidrug resistance protein MdtA-like C-terminal permuted SH3" evidence="6">
    <location>
        <begin position="287"/>
        <end position="344"/>
    </location>
</feature>
<keyword evidence="8" id="KW-1185">Reference proteome</keyword>
<evidence type="ECO:0000259" key="6">
    <source>
        <dbReference type="Pfam" id="PF25967"/>
    </source>
</evidence>
<keyword evidence="3" id="KW-0732">Signal</keyword>
<dbReference type="InterPro" id="IPR006143">
    <property type="entry name" value="RND_pump_MFP"/>
</dbReference>
<feature type="domain" description="Multidrug resistance protein MdtA-like alpha-helical hairpin" evidence="4">
    <location>
        <begin position="101"/>
        <end position="168"/>
    </location>
</feature>
<dbReference type="InterPro" id="IPR058627">
    <property type="entry name" value="MdtA-like_C"/>
</dbReference>
<evidence type="ECO:0000259" key="4">
    <source>
        <dbReference type="Pfam" id="PF25876"/>
    </source>
</evidence>
<evidence type="ECO:0000259" key="5">
    <source>
        <dbReference type="Pfam" id="PF25954"/>
    </source>
</evidence>
<evidence type="ECO:0000256" key="2">
    <source>
        <dbReference type="SAM" id="Coils"/>
    </source>
</evidence>
<feature type="signal peptide" evidence="3">
    <location>
        <begin position="1"/>
        <end position="26"/>
    </location>
</feature>
<evidence type="ECO:0000256" key="3">
    <source>
        <dbReference type="SAM" id="SignalP"/>
    </source>
</evidence>
<evidence type="ECO:0000256" key="1">
    <source>
        <dbReference type="ARBA" id="ARBA00009477"/>
    </source>
</evidence>
<dbReference type="SUPFAM" id="SSF111369">
    <property type="entry name" value="HlyD-like secretion proteins"/>
    <property type="match status" value="1"/>
</dbReference>
<evidence type="ECO:0000313" key="7">
    <source>
        <dbReference type="EMBL" id="NMF94100.1"/>
    </source>
</evidence>
<comment type="similarity">
    <text evidence="1">Belongs to the membrane fusion protein (MFP) (TC 8.A.1) family.</text>
</comment>
<dbReference type="NCBIfam" id="TIGR01730">
    <property type="entry name" value="RND_mfp"/>
    <property type="match status" value="1"/>
</dbReference>
<protein>
    <submittedName>
        <fullName evidence="7">Efflux RND transporter periplasmic adaptor subunit</fullName>
    </submittedName>
</protein>
<dbReference type="InterPro" id="IPR058624">
    <property type="entry name" value="MdtA-like_HH"/>
</dbReference>
<feature type="chain" id="PRO_5045303159" evidence="3">
    <location>
        <begin position="27"/>
        <end position="367"/>
    </location>
</feature>
<dbReference type="InterPro" id="IPR058792">
    <property type="entry name" value="Beta-barrel_RND_2"/>
</dbReference>
<reference evidence="7" key="1">
    <citation type="submission" date="2019-12" db="EMBL/GenBank/DDBJ databases">
        <title>Comparative genomics gives insights into the taxonomy of the Azoarcus-Aromatoleum group and reveals separate origins of nif in the plant-associated Azoarcus and non-plant-associated Aromatoleum sub-groups.</title>
        <authorList>
            <person name="Lafos M."/>
            <person name="Maluk M."/>
            <person name="Batista M."/>
            <person name="Junghare M."/>
            <person name="Carmona M."/>
            <person name="Faoro H."/>
            <person name="Cruz L.M."/>
            <person name="Battistoni F."/>
            <person name="De Souza E."/>
            <person name="Pedrosa F."/>
            <person name="Chen W.-M."/>
            <person name="Poole P.S."/>
            <person name="Dixon R.A."/>
            <person name="James E.K."/>
        </authorList>
    </citation>
    <scope>NUCLEOTIDE SEQUENCE</scope>
    <source>
        <strain evidence="7">U120</strain>
    </source>
</reference>
<name>A0ABX1N4C9_9RHOO</name>
<organism evidence="7 8">
    <name type="scientific">Aromatoleum buckelii</name>
    <dbReference type="NCBI Taxonomy" id="200254"/>
    <lineage>
        <taxon>Bacteria</taxon>
        <taxon>Pseudomonadati</taxon>
        <taxon>Pseudomonadota</taxon>
        <taxon>Betaproteobacteria</taxon>
        <taxon>Rhodocyclales</taxon>
        <taxon>Rhodocyclaceae</taxon>
        <taxon>Aromatoleum</taxon>
    </lineage>
</organism>
<feature type="domain" description="CusB-like beta-barrel" evidence="5">
    <location>
        <begin position="209"/>
        <end position="281"/>
    </location>
</feature>
<gene>
    <name evidence="7" type="ORF">GO608_12260</name>
</gene>
<dbReference type="Pfam" id="PF25967">
    <property type="entry name" value="RND-MFP_C"/>
    <property type="match status" value="1"/>
</dbReference>
<dbReference type="PANTHER" id="PTHR30469:SF15">
    <property type="entry name" value="HLYD FAMILY OF SECRETION PROTEINS"/>
    <property type="match status" value="1"/>
</dbReference>
<dbReference type="Gene3D" id="1.10.287.470">
    <property type="entry name" value="Helix hairpin bin"/>
    <property type="match status" value="1"/>
</dbReference>
<dbReference type="Pfam" id="PF25954">
    <property type="entry name" value="Beta-barrel_RND_2"/>
    <property type="match status" value="1"/>
</dbReference>
<dbReference type="Pfam" id="PF25876">
    <property type="entry name" value="HH_MFP_RND"/>
    <property type="match status" value="1"/>
</dbReference>
<evidence type="ECO:0000313" key="8">
    <source>
        <dbReference type="Proteomes" id="UP000601990"/>
    </source>
</evidence>
<sequence>MKVPVFLAVPLVLLALLTGCSDPPVADKPPRAVLVRSVAETSGSMTNVNVYTGEVRSRFETDLAFRIGGKITERRVDVGARIRRGDVLARLDPQDARLAANAARAQVVAAEADVALARSEFDRSKSLRESNFISESALDSRRTALQAAQARLRQARAEAASAGNQTEYATLVADHDGVVIAAPAEPGEVVSSGQPVVRVARLDEREVLIHVPESRVGGLAAGAKAVVRSWSDPDREFAGVVREIAPSADAATRSFAVRVSVPRAGEALPLGATASVAFASEAAAQTVLPLPALTRVDGRDVVWIVDDASTVRPLAVEAGEFRENGVVIRSGLPPGARVVVAGVHRLIEGETVRPVDEAAPVAVDVKR</sequence>
<dbReference type="Gene3D" id="2.40.30.170">
    <property type="match status" value="1"/>
</dbReference>
<comment type="caution">
    <text evidence="7">The sequence shown here is derived from an EMBL/GenBank/DDBJ whole genome shotgun (WGS) entry which is preliminary data.</text>
</comment>
<dbReference type="Proteomes" id="UP000601990">
    <property type="component" value="Unassembled WGS sequence"/>
</dbReference>
<dbReference type="Gene3D" id="2.40.420.20">
    <property type="match status" value="1"/>
</dbReference>